<gene>
    <name evidence="3" type="ORF">EYF80_048367</name>
</gene>
<proteinExistence type="predicted"/>
<reference evidence="3 4" key="1">
    <citation type="submission" date="2019-03" db="EMBL/GenBank/DDBJ databases">
        <title>First draft genome of Liparis tanakae, snailfish: a comprehensive survey of snailfish specific genes.</title>
        <authorList>
            <person name="Kim W."/>
            <person name="Song I."/>
            <person name="Jeong J.-H."/>
            <person name="Kim D."/>
            <person name="Kim S."/>
            <person name="Ryu S."/>
            <person name="Song J.Y."/>
            <person name="Lee S.K."/>
        </authorList>
    </citation>
    <scope>NUCLEOTIDE SEQUENCE [LARGE SCALE GENOMIC DNA]</scope>
    <source>
        <tissue evidence="3">Muscle</tissue>
    </source>
</reference>
<evidence type="ECO:0000256" key="2">
    <source>
        <dbReference type="SAM" id="Phobius"/>
    </source>
</evidence>
<dbReference type="EMBL" id="SRLO01001106">
    <property type="protein sequence ID" value="TNN41461.1"/>
    <property type="molecule type" value="Genomic_DNA"/>
</dbReference>
<keyword evidence="4" id="KW-1185">Reference proteome</keyword>
<accession>A0A4Z2FKE2</accession>
<keyword evidence="2" id="KW-0472">Membrane</keyword>
<feature type="transmembrane region" description="Helical" evidence="2">
    <location>
        <begin position="93"/>
        <end position="117"/>
    </location>
</feature>
<feature type="region of interest" description="Disordered" evidence="1">
    <location>
        <begin position="1"/>
        <end position="34"/>
    </location>
</feature>
<name>A0A4Z2FKE2_9TELE</name>
<evidence type="ECO:0000256" key="1">
    <source>
        <dbReference type="SAM" id="MobiDB-lite"/>
    </source>
</evidence>
<dbReference type="Proteomes" id="UP000314294">
    <property type="component" value="Unassembled WGS sequence"/>
</dbReference>
<dbReference type="AlphaFoldDB" id="A0A4Z2FKE2"/>
<evidence type="ECO:0000313" key="3">
    <source>
        <dbReference type="EMBL" id="TNN41461.1"/>
    </source>
</evidence>
<keyword evidence="2" id="KW-1133">Transmembrane helix</keyword>
<protein>
    <submittedName>
        <fullName evidence="3">Uncharacterized protein</fullName>
    </submittedName>
</protein>
<keyword evidence="2" id="KW-0812">Transmembrane</keyword>
<organism evidence="3 4">
    <name type="scientific">Liparis tanakae</name>
    <name type="common">Tanaka's snailfish</name>
    <dbReference type="NCBI Taxonomy" id="230148"/>
    <lineage>
        <taxon>Eukaryota</taxon>
        <taxon>Metazoa</taxon>
        <taxon>Chordata</taxon>
        <taxon>Craniata</taxon>
        <taxon>Vertebrata</taxon>
        <taxon>Euteleostomi</taxon>
        <taxon>Actinopterygii</taxon>
        <taxon>Neopterygii</taxon>
        <taxon>Teleostei</taxon>
        <taxon>Neoteleostei</taxon>
        <taxon>Acanthomorphata</taxon>
        <taxon>Eupercaria</taxon>
        <taxon>Perciformes</taxon>
        <taxon>Cottioidei</taxon>
        <taxon>Cottales</taxon>
        <taxon>Liparidae</taxon>
        <taxon>Liparis</taxon>
    </lineage>
</organism>
<sequence>MFLLAGGQKEEERSPPPGGRLEEGGTFSSSSWRVSSRRRNVVLLLLVGVQLSNISARHCGASIVQRKSQKTKSASEPGDKERRIRTAQRHENILGVGVACGSLLAAAWPSGVTLISMKP</sequence>
<comment type="caution">
    <text evidence="3">The sequence shown here is derived from an EMBL/GenBank/DDBJ whole genome shotgun (WGS) entry which is preliminary data.</text>
</comment>
<evidence type="ECO:0000313" key="4">
    <source>
        <dbReference type="Proteomes" id="UP000314294"/>
    </source>
</evidence>